<accession>A0A9P5TH74</accession>
<feature type="compositionally biased region" description="Pro residues" evidence="1">
    <location>
        <begin position="16"/>
        <end position="26"/>
    </location>
</feature>
<evidence type="ECO:0000313" key="3">
    <source>
        <dbReference type="Proteomes" id="UP000724874"/>
    </source>
</evidence>
<gene>
    <name evidence="2" type="ORF">CPB84DRAFT_570596</name>
</gene>
<feature type="compositionally biased region" description="Polar residues" evidence="1">
    <location>
        <begin position="158"/>
        <end position="168"/>
    </location>
</feature>
<proteinExistence type="predicted"/>
<evidence type="ECO:0000313" key="2">
    <source>
        <dbReference type="EMBL" id="KAF8874623.1"/>
    </source>
</evidence>
<dbReference type="EMBL" id="JADNYJ010000210">
    <property type="protein sequence ID" value="KAF8874623.1"/>
    <property type="molecule type" value="Genomic_DNA"/>
</dbReference>
<feature type="region of interest" description="Disordered" evidence="1">
    <location>
        <begin position="93"/>
        <end position="114"/>
    </location>
</feature>
<comment type="caution">
    <text evidence="2">The sequence shown here is derived from an EMBL/GenBank/DDBJ whole genome shotgun (WGS) entry which is preliminary data.</text>
</comment>
<feature type="region of interest" description="Disordered" evidence="1">
    <location>
        <begin position="158"/>
        <end position="186"/>
    </location>
</feature>
<dbReference type="OrthoDB" id="2675274at2759"/>
<protein>
    <submittedName>
        <fullName evidence="2">Uncharacterized protein</fullName>
    </submittedName>
</protein>
<reference evidence="2" key="1">
    <citation type="submission" date="2020-11" db="EMBL/GenBank/DDBJ databases">
        <authorList>
            <consortium name="DOE Joint Genome Institute"/>
            <person name="Ahrendt S."/>
            <person name="Riley R."/>
            <person name="Andreopoulos W."/>
            <person name="LaButti K."/>
            <person name="Pangilinan J."/>
            <person name="Ruiz-duenas F.J."/>
            <person name="Barrasa J.M."/>
            <person name="Sanchez-Garcia M."/>
            <person name="Camarero S."/>
            <person name="Miyauchi S."/>
            <person name="Serrano A."/>
            <person name="Linde D."/>
            <person name="Babiker R."/>
            <person name="Drula E."/>
            <person name="Ayuso-Fernandez I."/>
            <person name="Pacheco R."/>
            <person name="Padilla G."/>
            <person name="Ferreira P."/>
            <person name="Barriuso J."/>
            <person name="Kellner H."/>
            <person name="Castanera R."/>
            <person name="Alfaro M."/>
            <person name="Ramirez L."/>
            <person name="Pisabarro A.G."/>
            <person name="Kuo A."/>
            <person name="Tritt A."/>
            <person name="Lipzen A."/>
            <person name="He G."/>
            <person name="Yan M."/>
            <person name="Ng V."/>
            <person name="Cullen D."/>
            <person name="Martin F."/>
            <person name="Rosso M.-N."/>
            <person name="Henrissat B."/>
            <person name="Hibbett D."/>
            <person name="Martinez A.T."/>
            <person name="Grigoriev I.V."/>
        </authorList>
    </citation>
    <scope>NUCLEOTIDE SEQUENCE</scope>
    <source>
        <strain evidence="2">AH 44721</strain>
    </source>
</reference>
<keyword evidence="3" id="KW-1185">Reference proteome</keyword>
<dbReference type="AlphaFoldDB" id="A0A9P5TH74"/>
<sequence length="186" mass="20236">MAASNRLPRRNSLRLPPQPPAIPIPPSLKQSPYLTAPIFNREVSPILPSEEDEKWLQDTIPIASPTSPSATFSIRRGSTQEYLGRRANVIQPSSTESTSLLVPSMPYSRPSSSCSDYPSSTLSLNESRLQTRYLGHSLLPSAEGLSPTAPRAIHLKQSVSDPNVSQLPRRSGQDYFSGASPAIRDG</sequence>
<organism evidence="2 3">
    <name type="scientific">Gymnopilus junonius</name>
    <name type="common">Spectacular rustgill mushroom</name>
    <name type="synonym">Gymnopilus spectabilis subsp. junonius</name>
    <dbReference type="NCBI Taxonomy" id="109634"/>
    <lineage>
        <taxon>Eukaryota</taxon>
        <taxon>Fungi</taxon>
        <taxon>Dikarya</taxon>
        <taxon>Basidiomycota</taxon>
        <taxon>Agaricomycotina</taxon>
        <taxon>Agaricomycetes</taxon>
        <taxon>Agaricomycetidae</taxon>
        <taxon>Agaricales</taxon>
        <taxon>Agaricineae</taxon>
        <taxon>Hymenogastraceae</taxon>
        <taxon>Gymnopilus</taxon>
    </lineage>
</organism>
<name>A0A9P5TH74_GYMJU</name>
<dbReference type="Proteomes" id="UP000724874">
    <property type="component" value="Unassembled WGS sequence"/>
</dbReference>
<feature type="compositionally biased region" description="Low complexity" evidence="1">
    <location>
        <begin position="103"/>
        <end position="114"/>
    </location>
</feature>
<feature type="region of interest" description="Disordered" evidence="1">
    <location>
        <begin position="1"/>
        <end position="28"/>
    </location>
</feature>
<evidence type="ECO:0000256" key="1">
    <source>
        <dbReference type="SAM" id="MobiDB-lite"/>
    </source>
</evidence>